<gene>
    <name evidence="3" type="ordered locus">Pars_1111</name>
</gene>
<evidence type="ECO:0000313" key="4">
    <source>
        <dbReference type="Proteomes" id="UP000001567"/>
    </source>
</evidence>
<dbReference type="HOGENOM" id="CLU_066378_0_0_2"/>
<feature type="domain" description="NurA" evidence="2">
    <location>
        <begin position="73"/>
        <end position="317"/>
    </location>
</feature>
<organism evidence="3 4">
    <name type="scientific">Pyrobaculum arsenaticum (strain DSM 13514 / JCM 11321 / PZ6)</name>
    <dbReference type="NCBI Taxonomy" id="340102"/>
    <lineage>
        <taxon>Archaea</taxon>
        <taxon>Thermoproteota</taxon>
        <taxon>Thermoprotei</taxon>
        <taxon>Thermoproteales</taxon>
        <taxon>Thermoproteaceae</taxon>
        <taxon>Pyrobaculum</taxon>
    </lineage>
</organism>
<accession>A4WJX2</accession>
<keyword evidence="1" id="KW-0472">Membrane</keyword>
<dbReference type="KEGG" id="pas:Pars_1111"/>
<dbReference type="Proteomes" id="UP000001567">
    <property type="component" value="Chromosome"/>
</dbReference>
<evidence type="ECO:0000313" key="3">
    <source>
        <dbReference type="EMBL" id="ABP50689.1"/>
    </source>
</evidence>
<evidence type="ECO:0000256" key="1">
    <source>
        <dbReference type="SAM" id="Phobius"/>
    </source>
</evidence>
<reference evidence="3 4" key="1">
    <citation type="submission" date="2007-04" db="EMBL/GenBank/DDBJ databases">
        <title>Complete sequence of Pyrobaculum arsenaticum DSM 13514.</title>
        <authorList>
            <consortium name="US DOE Joint Genome Institute"/>
            <person name="Copeland A."/>
            <person name="Lucas S."/>
            <person name="Lapidus A."/>
            <person name="Barry K."/>
            <person name="Glavina del Rio T."/>
            <person name="Dalin E."/>
            <person name="Tice H."/>
            <person name="Pitluck S."/>
            <person name="Chain P."/>
            <person name="Malfatti S."/>
            <person name="Shin M."/>
            <person name="Vergez L."/>
            <person name="Schmutz J."/>
            <person name="Larimer F."/>
            <person name="Land M."/>
            <person name="Hauser L."/>
            <person name="Kyrpides N."/>
            <person name="Mikhailova N."/>
            <person name="Cozen A.E."/>
            <person name="Fitz-Gibbon S.T."/>
            <person name="House C.H."/>
            <person name="Saltikov C."/>
            <person name="Lowe T.M."/>
            <person name="Richardson P."/>
        </authorList>
    </citation>
    <scope>NUCLEOTIDE SEQUENCE [LARGE SCALE GENOMIC DNA]</scope>
    <source>
        <strain evidence="4">ATCC 700994 / DSM 13514 / JCM 11321 / PZ6</strain>
    </source>
</reference>
<feature type="transmembrane region" description="Helical" evidence="1">
    <location>
        <begin position="12"/>
        <end position="36"/>
    </location>
</feature>
<dbReference type="EMBL" id="CP000660">
    <property type="protein sequence ID" value="ABP50689.1"/>
    <property type="molecule type" value="Genomic_DNA"/>
</dbReference>
<evidence type="ECO:0000259" key="2">
    <source>
        <dbReference type="SMART" id="SM00933"/>
    </source>
</evidence>
<dbReference type="SMART" id="SM00933">
    <property type="entry name" value="NurA"/>
    <property type="match status" value="1"/>
</dbReference>
<sequence>MWGLGGRRGLWGFVFIWGVVCFVDELFVLAGLLGVLGESAGEPSVELVGARGEGGVSSCGYYVVRRGFGVPPGDVHGLDSHTSVVEFEGVSVIVATGALVGRVLATVPGVAARWLGVRLNFRGGVELLEGSGLYYRSEVLGVPFDAGFDLEAARDEVRYHVEGVLAGVWDGGGVLLVDGPVFRVPDVYQSGGGFFRLYLELARARAALLRGAVGVVKRVERSRYLARCAGVGSDDEVAARRLLNNSPGYVGPVVVEWEGLRKYLFYVAVPAPRGVRVFRVEALEEGLAEEAASWLGSLSDASGLPLPLAVADRVARRLNAAAVKLLYAASPVEPTYRGLEVVQAALGEL</sequence>
<proteinExistence type="predicted"/>
<protein>
    <recommendedName>
        <fullName evidence="2">NurA domain-containing protein</fullName>
    </recommendedName>
</protein>
<dbReference type="AlphaFoldDB" id="A4WJX2"/>
<name>A4WJX2_PYRAR</name>
<keyword evidence="1" id="KW-0812">Transmembrane</keyword>
<keyword evidence="1" id="KW-1133">Transmembrane helix</keyword>
<dbReference type="STRING" id="340102.Pars_1111"/>
<dbReference type="Pfam" id="PF09376">
    <property type="entry name" value="NurA"/>
    <property type="match status" value="1"/>
</dbReference>
<dbReference type="InterPro" id="IPR018977">
    <property type="entry name" value="NurA_domain"/>
</dbReference>